<dbReference type="STRING" id="52441.SAMN05216302_103712"/>
<evidence type="ECO:0000313" key="1">
    <source>
        <dbReference type="EMBL" id="SFL16646.1"/>
    </source>
</evidence>
<name>A0A1I4FIJ1_9PROT</name>
<dbReference type="Proteomes" id="UP000199533">
    <property type="component" value="Unassembled WGS sequence"/>
</dbReference>
<accession>A0A1I4FIJ1</accession>
<sequence length="133" mass="15321">MSCTTIIWRKQQVNIDILYVIHMIDTVKTEVDEDNDRVLEKFNFLVDKYHHYDRAIIAAEDVLDVDKIPVLTESVTLRSKSLQAQFDELSPLRLLLDAALIDAKIDLKPSDRLALVHALENRIVVQEKVLLDP</sequence>
<reference evidence="2" key="1">
    <citation type="submission" date="2016-10" db="EMBL/GenBank/DDBJ databases">
        <authorList>
            <person name="Varghese N."/>
            <person name="Submissions S."/>
        </authorList>
    </citation>
    <scope>NUCLEOTIDE SEQUENCE [LARGE SCALE GENOMIC DNA]</scope>
    <source>
        <strain evidence="2">Nm69</strain>
    </source>
</reference>
<protein>
    <submittedName>
        <fullName evidence="1">Uncharacterized protein</fullName>
    </submittedName>
</protein>
<evidence type="ECO:0000313" key="2">
    <source>
        <dbReference type="Proteomes" id="UP000199533"/>
    </source>
</evidence>
<keyword evidence="2" id="KW-1185">Reference proteome</keyword>
<proteinExistence type="predicted"/>
<dbReference type="EMBL" id="FOSP01000037">
    <property type="protein sequence ID" value="SFL16646.1"/>
    <property type="molecule type" value="Genomic_DNA"/>
</dbReference>
<gene>
    <name evidence="1" type="ORF">SAMN05216302_103712</name>
</gene>
<organism evidence="1 2">
    <name type="scientific">Nitrosomonas aestuarii</name>
    <dbReference type="NCBI Taxonomy" id="52441"/>
    <lineage>
        <taxon>Bacteria</taxon>
        <taxon>Pseudomonadati</taxon>
        <taxon>Pseudomonadota</taxon>
        <taxon>Betaproteobacteria</taxon>
        <taxon>Nitrosomonadales</taxon>
        <taxon>Nitrosomonadaceae</taxon>
        <taxon>Nitrosomonas</taxon>
    </lineage>
</organism>
<dbReference type="AlphaFoldDB" id="A0A1I4FIJ1"/>